<proteinExistence type="predicted"/>
<dbReference type="GO" id="GO:0001707">
    <property type="term" value="P:mesoderm formation"/>
    <property type="evidence" value="ECO:0007669"/>
    <property type="project" value="UniProtKB-ARBA"/>
</dbReference>
<dbReference type="PROSITE" id="PS50039">
    <property type="entry name" value="FORK_HEAD_3"/>
    <property type="match status" value="1"/>
</dbReference>
<dbReference type="Proteomes" id="UP000694569">
    <property type="component" value="Unplaced"/>
</dbReference>
<organism evidence="9 10">
    <name type="scientific">Leptobrachium leishanense</name>
    <name type="common">Leishan spiny toad</name>
    <dbReference type="NCBI Taxonomy" id="445787"/>
    <lineage>
        <taxon>Eukaryota</taxon>
        <taxon>Metazoa</taxon>
        <taxon>Chordata</taxon>
        <taxon>Craniata</taxon>
        <taxon>Vertebrata</taxon>
        <taxon>Euteleostomi</taxon>
        <taxon>Amphibia</taxon>
        <taxon>Batrachia</taxon>
        <taxon>Anura</taxon>
        <taxon>Pelobatoidea</taxon>
        <taxon>Megophryidae</taxon>
        <taxon>Leptobrachium</taxon>
    </lineage>
</organism>
<dbReference type="PRINTS" id="PR00053">
    <property type="entry name" value="FORKHEAD"/>
</dbReference>
<dbReference type="InterPro" id="IPR047366">
    <property type="entry name" value="FH_FOXA3"/>
</dbReference>
<keyword evidence="4" id="KW-0804">Transcription</keyword>
<dbReference type="InterPro" id="IPR036390">
    <property type="entry name" value="WH_DNA-bd_sf"/>
</dbReference>
<feature type="region of interest" description="Disordered" evidence="7">
    <location>
        <begin position="189"/>
        <end position="222"/>
    </location>
</feature>
<protein>
    <recommendedName>
        <fullName evidence="8">Fork-head domain-containing protein</fullName>
    </recommendedName>
</protein>
<evidence type="ECO:0000256" key="6">
    <source>
        <dbReference type="PROSITE-ProRule" id="PRU00089"/>
    </source>
</evidence>
<dbReference type="Pfam" id="PF00250">
    <property type="entry name" value="Forkhead"/>
    <property type="match status" value="1"/>
</dbReference>
<feature type="compositionally biased region" description="Basic and acidic residues" evidence="7">
    <location>
        <begin position="200"/>
        <end position="221"/>
    </location>
</feature>
<dbReference type="GO" id="GO:0030154">
    <property type="term" value="P:cell differentiation"/>
    <property type="evidence" value="ECO:0007669"/>
    <property type="project" value="TreeGrafter"/>
</dbReference>
<name>A0A8C5WG94_9ANUR</name>
<dbReference type="GO" id="GO:0000978">
    <property type="term" value="F:RNA polymerase II cis-regulatory region sequence-specific DNA binding"/>
    <property type="evidence" value="ECO:0007669"/>
    <property type="project" value="TreeGrafter"/>
</dbReference>
<dbReference type="PANTHER" id="PTHR11829:SF201">
    <property type="entry name" value="HEPATOCYTE NUCLEAR FACTOR 3-GAMMA"/>
    <property type="match status" value="1"/>
</dbReference>
<feature type="domain" description="Fork-head" evidence="8">
    <location>
        <begin position="90"/>
        <end position="184"/>
    </location>
</feature>
<dbReference type="GO" id="GO:0000981">
    <property type="term" value="F:DNA-binding transcription factor activity, RNA polymerase II-specific"/>
    <property type="evidence" value="ECO:0007669"/>
    <property type="project" value="TreeGrafter"/>
</dbReference>
<dbReference type="SMART" id="SM00339">
    <property type="entry name" value="FH"/>
    <property type="match status" value="1"/>
</dbReference>
<evidence type="ECO:0000259" key="8">
    <source>
        <dbReference type="PROSITE" id="PS50039"/>
    </source>
</evidence>
<accession>A0A8C5WG94</accession>
<dbReference type="InterPro" id="IPR018122">
    <property type="entry name" value="TF_fork_head_CS_1"/>
</dbReference>
<evidence type="ECO:0000256" key="1">
    <source>
        <dbReference type="ARBA" id="ARBA00004123"/>
    </source>
</evidence>
<evidence type="ECO:0000256" key="7">
    <source>
        <dbReference type="SAM" id="MobiDB-lite"/>
    </source>
</evidence>
<dbReference type="InterPro" id="IPR001766">
    <property type="entry name" value="Fork_head_dom"/>
</dbReference>
<dbReference type="OrthoDB" id="5954824at2759"/>
<dbReference type="Gene3D" id="1.10.10.10">
    <property type="entry name" value="Winged helix-like DNA-binding domain superfamily/Winged helix DNA-binding domain"/>
    <property type="match status" value="1"/>
</dbReference>
<dbReference type="PROSITE" id="PS00657">
    <property type="entry name" value="FORK_HEAD_1"/>
    <property type="match status" value="1"/>
</dbReference>
<keyword evidence="10" id="KW-1185">Reference proteome</keyword>
<keyword evidence="3 6" id="KW-0238">DNA-binding</keyword>
<evidence type="ECO:0000313" key="10">
    <source>
        <dbReference type="Proteomes" id="UP000694569"/>
    </source>
</evidence>
<dbReference type="CDD" id="cd20040">
    <property type="entry name" value="FH_FOXA3"/>
    <property type="match status" value="1"/>
</dbReference>
<dbReference type="FunFam" id="1.10.10.10:FF:000042">
    <property type="entry name" value="hepatocyte nuclear factor 3-beta"/>
    <property type="match status" value="1"/>
</dbReference>
<evidence type="ECO:0000256" key="5">
    <source>
        <dbReference type="ARBA" id="ARBA00023242"/>
    </source>
</evidence>
<reference evidence="9" key="2">
    <citation type="submission" date="2025-09" db="UniProtKB">
        <authorList>
            <consortium name="Ensembl"/>
        </authorList>
    </citation>
    <scope>IDENTIFICATION</scope>
</reference>
<dbReference type="Ensembl" id="ENSLLET00000037292.1">
    <property type="protein sequence ID" value="ENSLLEP00000035917.1"/>
    <property type="gene ID" value="ENSLLEG00000022748.1"/>
</dbReference>
<comment type="subcellular location">
    <subcellularLocation>
        <location evidence="1 6">Nucleus</location>
    </subcellularLocation>
</comment>
<keyword evidence="2" id="KW-0805">Transcription regulation</keyword>
<dbReference type="SUPFAM" id="SSF46785">
    <property type="entry name" value="Winged helix' DNA-binding domain"/>
    <property type="match status" value="1"/>
</dbReference>
<dbReference type="GeneTree" id="ENSGT00940000162453"/>
<evidence type="ECO:0000313" key="9">
    <source>
        <dbReference type="Ensembl" id="ENSLLEP00000035917.1"/>
    </source>
</evidence>
<evidence type="ECO:0000256" key="2">
    <source>
        <dbReference type="ARBA" id="ARBA00023015"/>
    </source>
</evidence>
<feature type="DNA-binding region" description="Fork-head" evidence="6">
    <location>
        <begin position="90"/>
        <end position="184"/>
    </location>
</feature>
<dbReference type="AlphaFoldDB" id="A0A8C5WG94"/>
<dbReference type="InterPro" id="IPR030456">
    <property type="entry name" value="TF_fork_head_CS_2"/>
</dbReference>
<dbReference type="PANTHER" id="PTHR11829">
    <property type="entry name" value="FORKHEAD BOX PROTEIN"/>
    <property type="match status" value="1"/>
</dbReference>
<reference evidence="9" key="1">
    <citation type="submission" date="2025-08" db="UniProtKB">
        <authorList>
            <consortium name="Ensembl"/>
        </authorList>
    </citation>
    <scope>IDENTIFICATION</scope>
</reference>
<dbReference type="InterPro" id="IPR050211">
    <property type="entry name" value="FOX_domain-containing"/>
</dbReference>
<dbReference type="PROSITE" id="PS00658">
    <property type="entry name" value="FORK_HEAD_2"/>
    <property type="match status" value="1"/>
</dbReference>
<keyword evidence="5 6" id="KW-0539">Nucleus</keyword>
<evidence type="ECO:0000256" key="4">
    <source>
        <dbReference type="ARBA" id="ARBA00023163"/>
    </source>
</evidence>
<dbReference type="GO" id="GO:0005634">
    <property type="term" value="C:nucleus"/>
    <property type="evidence" value="ECO:0007669"/>
    <property type="project" value="UniProtKB-SubCell"/>
</dbReference>
<dbReference type="InterPro" id="IPR036388">
    <property type="entry name" value="WH-like_DNA-bd_sf"/>
</dbReference>
<evidence type="ECO:0000256" key="3">
    <source>
        <dbReference type="ARBA" id="ARBA00023125"/>
    </source>
</evidence>
<sequence length="304" mass="34356">MRMEGQEMPEWAPYCVEPVEIYPTETTMGSLANLNSYMTLNPVGLSAPGPYPDCSSPPTNPSPGYEAYTCPSRPRENTKGYDRRTVAHSKPPYSYISLITMAIKQAPSKMLTLNEIYQWIMDLFPYYRQNQQRWQNSIRHSLSFNDCFVRVSRAPDRPGKGSFWAMHPNSGDMFENGCYLRRQKRFKLAGQDKSVKTGRTSKENEVNRTPEKERSNGEKQELGACQALLMEDREGGRELGSHLMGLDVEELVRDTHYDFSHPFSISSLMGSGEQSTMGYRTPETLGDGSAFYQGVYASSLLNAS</sequence>